<evidence type="ECO:0000256" key="12">
    <source>
        <dbReference type="ARBA" id="ARBA00022840"/>
    </source>
</evidence>
<evidence type="ECO:0000256" key="14">
    <source>
        <dbReference type="ARBA" id="ARBA00023152"/>
    </source>
</evidence>
<dbReference type="SUPFAM" id="SSF53748">
    <property type="entry name" value="Phosphoglycerate kinase"/>
    <property type="match status" value="1"/>
</dbReference>
<evidence type="ECO:0000256" key="18">
    <source>
        <dbReference type="RuleBase" id="RU000696"/>
    </source>
</evidence>
<evidence type="ECO:0000256" key="11">
    <source>
        <dbReference type="ARBA" id="ARBA00022777"/>
    </source>
</evidence>
<evidence type="ECO:0000256" key="5">
    <source>
        <dbReference type="ARBA" id="ARBA00011245"/>
    </source>
</evidence>
<evidence type="ECO:0000256" key="2">
    <source>
        <dbReference type="ARBA" id="ARBA00001946"/>
    </source>
</evidence>
<reference evidence="19" key="1">
    <citation type="journal article" date="2010" name="Science">
        <title>Plasticity of animal genome architecture unmasked by rapid evolution of a pelagic tunicate.</title>
        <authorList>
            <person name="Denoeud F."/>
            <person name="Henriet S."/>
            <person name="Mungpakdee S."/>
            <person name="Aury J.M."/>
            <person name="Da Silva C."/>
            <person name="Brinkmann H."/>
            <person name="Mikhaleva J."/>
            <person name="Olsen L.C."/>
            <person name="Jubin C."/>
            <person name="Canestro C."/>
            <person name="Bouquet J.M."/>
            <person name="Danks G."/>
            <person name="Poulain J."/>
            <person name="Campsteijn C."/>
            <person name="Adamski M."/>
            <person name="Cross I."/>
            <person name="Yadetie F."/>
            <person name="Muffato M."/>
            <person name="Louis A."/>
            <person name="Butcher S."/>
            <person name="Tsagkogeorga G."/>
            <person name="Konrad A."/>
            <person name="Singh S."/>
            <person name="Jensen M.F."/>
            <person name="Cong E.H."/>
            <person name="Eikeseth-Otteraa H."/>
            <person name="Noel B."/>
            <person name="Anthouard V."/>
            <person name="Porcel B.M."/>
            <person name="Kachouri-Lafond R."/>
            <person name="Nishino A."/>
            <person name="Ugolini M."/>
            <person name="Chourrout P."/>
            <person name="Nishida H."/>
            <person name="Aasland R."/>
            <person name="Huzurbazar S."/>
            <person name="Westhof E."/>
            <person name="Delsuc F."/>
            <person name="Lehrach H."/>
            <person name="Reinhardt R."/>
            <person name="Weissenbach J."/>
            <person name="Roy S.W."/>
            <person name="Artiguenave F."/>
            <person name="Postlethwait J.H."/>
            <person name="Manak J.R."/>
            <person name="Thompson E.M."/>
            <person name="Jaillon O."/>
            <person name="Du Pasquier L."/>
            <person name="Boudinot P."/>
            <person name="Liberles D.A."/>
            <person name="Volff J.N."/>
            <person name="Philippe H."/>
            <person name="Lenhard B."/>
            <person name="Roest Crollius H."/>
            <person name="Wincker P."/>
            <person name="Chourrout D."/>
        </authorList>
    </citation>
    <scope>NUCLEOTIDE SEQUENCE [LARGE SCALE GENOMIC DNA]</scope>
</reference>
<feature type="binding site" evidence="16">
    <location>
        <position position="201"/>
    </location>
    <ligand>
        <name>ATP</name>
        <dbReference type="ChEBI" id="CHEBI:30616"/>
    </ligand>
</feature>
<organism evidence="19">
    <name type="scientific">Oikopleura dioica</name>
    <name type="common">Tunicate</name>
    <dbReference type="NCBI Taxonomy" id="34765"/>
    <lineage>
        <taxon>Eukaryota</taxon>
        <taxon>Metazoa</taxon>
        <taxon>Chordata</taxon>
        <taxon>Tunicata</taxon>
        <taxon>Appendicularia</taxon>
        <taxon>Copelata</taxon>
        <taxon>Oikopleuridae</taxon>
        <taxon>Oikopleura</taxon>
    </lineage>
</organism>
<dbReference type="Gene3D" id="3.40.50.1260">
    <property type="entry name" value="Phosphoglycerate kinase, N-terminal domain"/>
    <property type="match status" value="3"/>
</dbReference>
<evidence type="ECO:0000256" key="3">
    <source>
        <dbReference type="ARBA" id="ARBA00004838"/>
    </source>
</evidence>
<name>E4Y803_OIKDI</name>
<feature type="binding site" evidence="15">
    <location>
        <begin position="60"/>
        <end position="63"/>
    </location>
    <ligand>
        <name>substrate</name>
    </ligand>
</feature>
<feature type="binding site" evidence="16">
    <location>
        <position position="289"/>
    </location>
    <ligand>
        <name>ATP</name>
        <dbReference type="ChEBI" id="CHEBI:30616"/>
    </ligand>
</feature>
<dbReference type="PROSITE" id="PS00111">
    <property type="entry name" value="PGLYCERATE_KINASE"/>
    <property type="match status" value="1"/>
</dbReference>
<evidence type="ECO:0000256" key="4">
    <source>
        <dbReference type="ARBA" id="ARBA00008982"/>
    </source>
</evidence>
<dbReference type="GO" id="GO:0005524">
    <property type="term" value="F:ATP binding"/>
    <property type="evidence" value="ECO:0007669"/>
    <property type="project" value="UniProtKB-KW"/>
</dbReference>
<feature type="binding site" evidence="15">
    <location>
        <begin position="21"/>
        <end position="23"/>
    </location>
    <ligand>
        <name>substrate</name>
    </ligand>
</feature>
<comment type="cofactor">
    <cofactor evidence="2">
        <name>Mg(2+)</name>
        <dbReference type="ChEBI" id="CHEBI:18420"/>
    </cofactor>
</comment>
<sequence length="393" mass="41756">MAKLSIKDLALSGKRVVMRVDFNVPMKDGIITNNQRIAAAVQTIKFALDQGATSVVLISHLGRPDGRKQSRYSLAPVAEELKALLKRDVTFIDDCVSAQALEATASPAAGSVILLENVRFYAEEEGKVTEFRSKLSKHGDLFVSDAFGCAHRAHSSVVGIAHEKRAAGLLMDKELSYFAKALDKPERPFLAILGGAKVQDKIQLIENLLDKVDSMIIGGGMAFTFQKIINKMEIGGSLFDEDGAKIVSKLMEKAKARGVKIVLPTDFVTADKLLDTLPLRAGVPAGWMGLDVGPESNKAFAATISEAKTIVWNGPAGVFEFESFAKGTKSMMDAVVAATETGVTTIIGGGDTATCAKKFNTVEKVSHVSTGGGASLELLEGKDLPGVSILSDA</sequence>
<dbReference type="InterPro" id="IPR015824">
    <property type="entry name" value="Phosphoglycerate_kinase_N"/>
</dbReference>
<feature type="binding site" evidence="16">
    <location>
        <begin position="349"/>
        <end position="352"/>
    </location>
    <ligand>
        <name>ATP</name>
        <dbReference type="ChEBI" id="CHEBI:30616"/>
    </ligand>
</feature>
<keyword evidence="11 17" id="KW-0418">Kinase</keyword>
<feature type="binding site" evidence="15">
    <location>
        <position position="119"/>
    </location>
    <ligand>
        <name>(2R)-3-phosphoglycerate</name>
        <dbReference type="ChEBI" id="CHEBI:58272"/>
    </ligand>
</feature>
<evidence type="ECO:0000256" key="1">
    <source>
        <dbReference type="ARBA" id="ARBA00000642"/>
    </source>
</evidence>
<dbReference type="InterPro" id="IPR036043">
    <property type="entry name" value="Phosphoglycerate_kinase_sf"/>
</dbReference>
<keyword evidence="8 17" id="KW-0808">Transferase</keyword>
<keyword evidence="13" id="KW-0460">Magnesium</keyword>
<keyword evidence="14" id="KW-0324">Glycolysis</keyword>
<evidence type="ECO:0000256" key="15">
    <source>
        <dbReference type="PIRSR" id="PIRSR000724-1"/>
    </source>
</evidence>
<gene>
    <name evidence="19" type="ORF">GSOID_T00028964001</name>
</gene>
<evidence type="ECO:0000256" key="13">
    <source>
        <dbReference type="ARBA" id="ARBA00022842"/>
    </source>
</evidence>
<evidence type="ECO:0000256" key="17">
    <source>
        <dbReference type="RuleBase" id="RU000532"/>
    </source>
</evidence>
<feature type="binding site" evidence="15">
    <location>
        <position position="152"/>
    </location>
    <ligand>
        <name>(2R)-3-phosphoglycerate</name>
        <dbReference type="ChEBI" id="CHEBI:58272"/>
    </ligand>
</feature>
<dbReference type="GO" id="GO:0006094">
    <property type="term" value="P:gluconeogenesis"/>
    <property type="evidence" value="ECO:0007669"/>
    <property type="project" value="TreeGrafter"/>
</dbReference>
<comment type="catalytic activity">
    <reaction evidence="1 17">
        <text>(2R)-3-phosphoglycerate + ATP = (2R)-3-phospho-glyceroyl phosphate + ADP</text>
        <dbReference type="Rhea" id="RHEA:14801"/>
        <dbReference type="ChEBI" id="CHEBI:30616"/>
        <dbReference type="ChEBI" id="CHEBI:57604"/>
        <dbReference type="ChEBI" id="CHEBI:58272"/>
        <dbReference type="ChEBI" id="CHEBI:456216"/>
        <dbReference type="EC" id="2.7.2.3"/>
    </reaction>
</comment>
<keyword evidence="12 16" id="KW-0067">ATP-binding</keyword>
<protein>
    <recommendedName>
        <fullName evidence="6 17">Phosphoglycerate kinase</fullName>
        <ecNumber evidence="6 17">2.7.2.3</ecNumber>
    </recommendedName>
</protein>
<dbReference type="InterPro" id="IPR001576">
    <property type="entry name" value="Phosphoglycerate_kinase"/>
</dbReference>
<dbReference type="FunFam" id="3.40.50.1260:FF:000031">
    <property type="entry name" value="Phosphoglycerate kinase 1"/>
    <property type="match status" value="1"/>
</dbReference>
<accession>E4Y803</accession>
<dbReference type="GO" id="GO:0005829">
    <property type="term" value="C:cytosol"/>
    <property type="evidence" value="ECO:0007669"/>
    <property type="project" value="TreeGrafter"/>
</dbReference>
<dbReference type="Pfam" id="PF00162">
    <property type="entry name" value="PGK"/>
    <property type="match status" value="1"/>
</dbReference>
<dbReference type="PIRSF" id="PIRSF000724">
    <property type="entry name" value="Pgk"/>
    <property type="match status" value="1"/>
</dbReference>
<dbReference type="GO" id="GO:0006096">
    <property type="term" value="P:glycolytic process"/>
    <property type="evidence" value="ECO:0007669"/>
    <property type="project" value="UniProtKB-UniPathway"/>
</dbReference>
<feature type="binding site" evidence="16">
    <location>
        <position position="320"/>
    </location>
    <ligand>
        <name>ATP</name>
        <dbReference type="ChEBI" id="CHEBI:30616"/>
    </ligand>
</feature>
<evidence type="ECO:0000256" key="8">
    <source>
        <dbReference type="ARBA" id="ARBA00022679"/>
    </source>
</evidence>
<comment type="similarity">
    <text evidence="4 17">Belongs to the phosphoglycerate kinase family.</text>
</comment>
<dbReference type="FunFam" id="3.40.50.1260:FF:000006">
    <property type="entry name" value="Phosphoglycerate kinase"/>
    <property type="match status" value="1"/>
</dbReference>
<evidence type="ECO:0000256" key="10">
    <source>
        <dbReference type="ARBA" id="ARBA00022741"/>
    </source>
</evidence>
<dbReference type="EC" id="2.7.2.3" evidence="6 17"/>
<dbReference type="CDD" id="cd00318">
    <property type="entry name" value="Phosphoglycerate_kinase"/>
    <property type="match status" value="1"/>
</dbReference>
<evidence type="ECO:0000256" key="7">
    <source>
        <dbReference type="ARBA" id="ARBA00022490"/>
    </source>
</evidence>
<dbReference type="GO" id="GO:0046872">
    <property type="term" value="F:metal ion binding"/>
    <property type="evidence" value="ECO:0007669"/>
    <property type="project" value="UniProtKB-KW"/>
</dbReference>
<dbReference type="HAMAP" id="MF_00145">
    <property type="entry name" value="Phosphoglyc_kinase"/>
    <property type="match status" value="1"/>
</dbReference>
<dbReference type="InterPro" id="IPR015911">
    <property type="entry name" value="Phosphoglycerate_kinase_CS"/>
</dbReference>
<comment type="pathway">
    <text evidence="3 17">Carbohydrate degradation; glycolysis; pyruvate from D-glyceraldehyde 3-phosphate: step 2/5.</text>
</comment>
<comment type="subunit">
    <text evidence="5 18">Monomer.</text>
</comment>
<keyword evidence="7" id="KW-0963">Cytoplasm</keyword>
<evidence type="ECO:0000256" key="9">
    <source>
        <dbReference type="ARBA" id="ARBA00022723"/>
    </source>
</evidence>
<evidence type="ECO:0000256" key="16">
    <source>
        <dbReference type="PIRSR" id="PIRSR000724-2"/>
    </source>
</evidence>
<dbReference type="UniPathway" id="UPA00109">
    <property type="reaction ID" value="UER00185"/>
</dbReference>
<dbReference type="GO" id="GO:0004618">
    <property type="term" value="F:phosphoglycerate kinase activity"/>
    <property type="evidence" value="ECO:0007669"/>
    <property type="project" value="UniProtKB-EC"/>
</dbReference>
<proteinExistence type="inferred from homology"/>
<dbReference type="PANTHER" id="PTHR11406:SF0">
    <property type="entry name" value="PHOSPHOGLYCERATE KINASE"/>
    <property type="match status" value="1"/>
</dbReference>
<dbReference type="EMBL" id="FN654316">
    <property type="protein sequence ID" value="CBY31753.1"/>
    <property type="molecule type" value="Genomic_DNA"/>
</dbReference>
<feature type="binding site" evidence="15">
    <location>
        <position position="36"/>
    </location>
    <ligand>
        <name>(2R)-3-phosphoglycerate</name>
        <dbReference type="ChEBI" id="CHEBI:58272"/>
    </ligand>
</feature>
<dbReference type="AlphaFoldDB" id="E4Y803"/>
<keyword evidence="9" id="KW-0479">Metal-binding</keyword>
<evidence type="ECO:0000313" key="19">
    <source>
        <dbReference type="EMBL" id="CBY31753.1"/>
    </source>
</evidence>
<keyword evidence="10" id="KW-0547">Nucleotide-binding</keyword>
<evidence type="ECO:0000256" key="6">
    <source>
        <dbReference type="ARBA" id="ARBA00013061"/>
    </source>
</evidence>
<dbReference type="PRINTS" id="PR00477">
    <property type="entry name" value="PHGLYCKINASE"/>
</dbReference>
<dbReference type="Proteomes" id="UP000011014">
    <property type="component" value="Unassembled WGS sequence"/>
</dbReference>
<dbReference type="GO" id="GO:0043531">
    <property type="term" value="F:ADP binding"/>
    <property type="evidence" value="ECO:0007669"/>
    <property type="project" value="TreeGrafter"/>
</dbReference>
<dbReference type="PANTHER" id="PTHR11406">
    <property type="entry name" value="PHOSPHOGLYCERATE KINASE"/>
    <property type="match status" value="1"/>
</dbReference>